<gene>
    <name evidence="2" type="ORF">jhhlp_001165</name>
</gene>
<dbReference type="GO" id="GO:0003677">
    <property type="term" value="F:DNA binding"/>
    <property type="evidence" value="ECO:0007669"/>
    <property type="project" value="TreeGrafter"/>
</dbReference>
<protein>
    <submittedName>
        <fullName evidence="2">Uncharacterized protein</fullName>
    </submittedName>
</protein>
<dbReference type="InterPro" id="IPR018608">
    <property type="entry name" value="Gti1/Pac2"/>
</dbReference>
<dbReference type="PANTHER" id="PTHR28027">
    <property type="entry name" value="TRANSCRIPTIONAL REGULATOR MIT1"/>
    <property type="match status" value="1"/>
</dbReference>
<dbReference type="InParanoid" id="A0A2N3NHJ8"/>
<name>A0A2N3NHJ8_9PEZI</name>
<proteinExistence type="inferred from homology"/>
<dbReference type="EMBL" id="NLAX01000004">
    <property type="protein sequence ID" value="PKS11871.1"/>
    <property type="molecule type" value="Genomic_DNA"/>
</dbReference>
<reference evidence="2 3" key="1">
    <citation type="journal article" date="2017" name="G3 (Bethesda)">
        <title>First Draft Genome Sequence of the Pathogenic Fungus Lomentospora prolificans (Formerly Scedosporium prolificans).</title>
        <authorList>
            <person name="Luo R."/>
            <person name="Zimin A."/>
            <person name="Workman R."/>
            <person name="Fan Y."/>
            <person name="Pertea G."/>
            <person name="Grossman N."/>
            <person name="Wear M.P."/>
            <person name="Jia B."/>
            <person name="Miller H."/>
            <person name="Casadevall A."/>
            <person name="Timp W."/>
            <person name="Zhang S.X."/>
            <person name="Salzberg S.L."/>
        </authorList>
    </citation>
    <scope>NUCLEOTIDE SEQUENCE [LARGE SCALE GENOMIC DNA]</scope>
    <source>
        <strain evidence="2 3">JHH-5317</strain>
    </source>
</reference>
<evidence type="ECO:0000313" key="2">
    <source>
        <dbReference type="EMBL" id="PKS11871.1"/>
    </source>
</evidence>
<evidence type="ECO:0000256" key="1">
    <source>
        <dbReference type="ARBA" id="ARBA00008359"/>
    </source>
</evidence>
<dbReference type="VEuPathDB" id="FungiDB:jhhlp_001165"/>
<dbReference type="Proteomes" id="UP000233524">
    <property type="component" value="Unassembled WGS sequence"/>
</dbReference>
<dbReference type="PANTHER" id="PTHR28027:SF2">
    <property type="entry name" value="TRANSCRIPTIONAL REGULATOR MIT1"/>
    <property type="match status" value="1"/>
</dbReference>
<comment type="caution">
    <text evidence="2">The sequence shown here is derived from an EMBL/GenBank/DDBJ whole genome shotgun (WGS) entry which is preliminary data.</text>
</comment>
<keyword evidence="3" id="KW-1185">Reference proteome</keyword>
<sequence>MASNASSEAVIDKDIERALVGSLVDSYAFKEKGLVKKTISVNYRGVLHHVVSYYNCDDVLKGKLRCPSDSPELVRDCVPRTDLISRQNFRAPLEHAALYNLSLSAPMAVYHTDNQMPNQNNMAGNMQHQYRPLPMSSIPPPMPFPDQPEFSWHQMPSFIDDGFQQAPQQHMNNVQFGHSTSQPGLIPFDPSMPQNVTPHPGNPQVMYHIGGSV</sequence>
<dbReference type="Pfam" id="PF09729">
    <property type="entry name" value="Gti1_Pac2"/>
    <property type="match status" value="1"/>
</dbReference>
<evidence type="ECO:0000313" key="3">
    <source>
        <dbReference type="Proteomes" id="UP000233524"/>
    </source>
</evidence>
<comment type="similarity">
    <text evidence="1">Belongs to the MIT1/WOR1 family.</text>
</comment>
<organism evidence="2 3">
    <name type="scientific">Lomentospora prolificans</name>
    <dbReference type="NCBI Taxonomy" id="41688"/>
    <lineage>
        <taxon>Eukaryota</taxon>
        <taxon>Fungi</taxon>
        <taxon>Dikarya</taxon>
        <taxon>Ascomycota</taxon>
        <taxon>Pezizomycotina</taxon>
        <taxon>Sordariomycetes</taxon>
        <taxon>Hypocreomycetidae</taxon>
        <taxon>Microascales</taxon>
        <taxon>Microascaceae</taxon>
        <taxon>Lomentospora</taxon>
    </lineage>
</organism>
<accession>A0A2N3NHJ8</accession>
<dbReference type="OrthoDB" id="5319641at2759"/>
<dbReference type="AlphaFoldDB" id="A0A2N3NHJ8"/>